<evidence type="ECO:0000256" key="5">
    <source>
        <dbReference type="ARBA" id="ARBA00023139"/>
    </source>
</evidence>
<name>A0ABN9YTS5_9LACO</name>
<evidence type="ECO:0000313" key="9">
    <source>
        <dbReference type="Proteomes" id="UP001314166"/>
    </source>
</evidence>
<keyword evidence="4 7" id="KW-0472">Membrane</keyword>
<comment type="caution">
    <text evidence="8">The sequence shown here is derived from an EMBL/GenBank/DDBJ whole genome shotgun (WGS) entry which is preliminary data.</text>
</comment>
<evidence type="ECO:0000256" key="7">
    <source>
        <dbReference type="SAM" id="Phobius"/>
    </source>
</evidence>
<evidence type="ECO:0000313" key="8">
    <source>
        <dbReference type="EMBL" id="CAK1245214.1"/>
    </source>
</evidence>
<keyword evidence="9" id="KW-1185">Reference proteome</keyword>
<keyword evidence="7" id="KW-1133">Transmembrane helix</keyword>
<gene>
    <name evidence="8" type="ORF">R55214_HHFBAMCI_01016</name>
</gene>
<sequence>MKKRYWLTGLILVLIVIAGIWSFYPHQSNNKKGTITLASSPGPYSELFLKGVKPILEKEGYTVENKSFTNLLNADIALNEGQVNLNVDQHTAYLNNFNKEKNGKLTALTKIPTVPMGLYPAQKHSLKSVSDGDTIAVPNDPSNTARAYQLLEKAGWIKLRSGVNPITATKNDIVENKYNLNFKEIDSSTIPRVTNDFSYVILPGSVAYNAKVSSKKMLVAEKIQSDYYLVATTTKKDADTKWAKAVQKAYESKEFANYVKKHNDDNYWVIPQ</sequence>
<protein>
    <submittedName>
        <fullName evidence="8">Periplasmic component/surface antigen (NlpA)</fullName>
    </submittedName>
</protein>
<dbReference type="InterPro" id="IPR004872">
    <property type="entry name" value="Lipoprotein_NlpA"/>
</dbReference>
<evidence type="ECO:0000256" key="3">
    <source>
        <dbReference type="ARBA" id="ARBA00022729"/>
    </source>
</evidence>
<evidence type="ECO:0000256" key="4">
    <source>
        <dbReference type="ARBA" id="ARBA00023136"/>
    </source>
</evidence>
<dbReference type="SUPFAM" id="SSF53850">
    <property type="entry name" value="Periplasmic binding protein-like II"/>
    <property type="match status" value="1"/>
</dbReference>
<proteinExistence type="inferred from homology"/>
<organism evidence="8 9">
    <name type="scientific">Fructobacillus evanidus</name>
    <dbReference type="NCBI Taxonomy" id="3064281"/>
    <lineage>
        <taxon>Bacteria</taxon>
        <taxon>Bacillati</taxon>
        <taxon>Bacillota</taxon>
        <taxon>Bacilli</taxon>
        <taxon>Lactobacillales</taxon>
        <taxon>Lactobacillaceae</taxon>
        <taxon>Fructobacillus</taxon>
    </lineage>
</organism>
<dbReference type="Pfam" id="PF03180">
    <property type="entry name" value="Lipoprotein_9"/>
    <property type="match status" value="1"/>
</dbReference>
<evidence type="ECO:0000256" key="2">
    <source>
        <dbReference type="ARBA" id="ARBA00008973"/>
    </source>
</evidence>
<dbReference type="Gene3D" id="3.40.190.10">
    <property type="entry name" value="Periplasmic binding protein-like II"/>
    <property type="match status" value="2"/>
</dbReference>
<keyword evidence="5" id="KW-0564">Palmitate</keyword>
<dbReference type="PANTHER" id="PTHR30429:SF0">
    <property type="entry name" value="METHIONINE-BINDING LIPOPROTEIN METQ"/>
    <property type="match status" value="1"/>
</dbReference>
<feature type="transmembrane region" description="Helical" evidence="7">
    <location>
        <begin position="5"/>
        <end position="24"/>
    </location>
</feature>
<dbReference type="EMBL" id="CAUZMB010000005">
    <property type="protein sequence ID" value="CAK1245214.1"/>
    <property type="molecule type" value="Genomic_DNA"/>
</dbReference>
<keyword evidence="6" id="KW-0449">Lipoprotein</keyword>
<reference evidence="8 9" key="1">
    <citation type="submission" date="2023-10" db="EMBL/GenBank/DDBJ databases">
        <authorList>
            <person name="Botero Cardona J."/>
        </authorList>
    </citation>
    <scope>NUCLEOTIDE SEQUENCE [LARGE SCALE GENOMIC DNA]</scope>
    <source>
        <strain evidence="8 9">R-55214</strain>
    </source>
</reference>
<evidence type="ECO:0000256" key="6">
    <source>
        <dbReference type="ARBA" id="ARBA00023288"/>
    </source>
</evidence>
<evidence type="ECO:0000256" key="1">
    <source>
        <dbReference type="ARBA" id="ARBA00004635"/>
    </source>
</evidence>
<dbReference type="Proteomes" id="UP001314166">
    <property type="component" value="Unassembled WGS sequence"/>
</dbReference>
<accession>A0ABN9YTS5</accession>
<keyword evidence="7" id="KW-0812">Transmembrane</keyword>
<keyword evidence="3" id="KW-0732">Signal</keyword>
<comment type="similarity">
    <text evidence="2">Belongs to the NlpA lipoprotein family.</text>
</comment>
<comment type="subcellular location">
    <subcellularLocation>
        <location evidence="1">Membrane</location>
        <topology evidence="1">Lipid-anchor</topology>
    </subcellularLocation>
</comment>
<dbReference type="PANTHER" id="PTHR30429">
    <property type="entry name" value="D-METHIONINE-BINDING LIPOPROTEIN METQ"/>
    <property type="match status" value="1"/>
</dbReference>
<dbReference type="RefSeq" id="WP_338343799.1">
    <property type="nucleotide sequence ID" value="NZ_CAUZLH010000003.1"/>
</dbReference>